<organism evidence="1">
    <name type="scientific">Arundo donax</name>
    <name type="common">Giant reed</name>
    <name type="synonym">Donax arundinaceus</name>
    <dbReference type="NCBI Taxonomy" id="35708"/>
    <lineage>
        <taxon>Eukaryota</taxon>
        <taxon>Viridiplantae</taxon>
        <taxon>Streptophyta</taxon>
        <taxon>Embryophyta</taxon>
        <taxon>Tracheophyta</taxon>
        <taxon>Spermatophyta</taxon>
        <taxon>Magnoliopsida</taxon>
        <taxon>Liliopsida</taxon>
        <taxon>Poales</taxon>
        <taxon>Poaceae</taxon>
        <taxon>PACMAD clade</taxon>
        <taxon>Arundinoideae</taxon>
        <taxon>Arundineae</taxon>
        <taxon>Arundo</taxon>
    </lineage>
</organism>
<accession>A0A0A9AL82</accession>
<dbReference type="EMBL" id="GBRH01247307">
    <property type="protein sequence ID" value="JAD50588.1"/>
    <property type="molecule type" value="Transcribed_RNA"/>
</dbReference>
<reference evidence="1" key="2">
    <citation type="journal article" date="2015" name="Data Brief">
        <title>Shoot transcriptome of the giant reed, Arundo donax.</title>
        <authorList>
            <person name="Barrero R.A."/>
            <person name="Guerrero F.D."/>
            <person name="Moolhuijzen P."/>
            <person name="Goolsby J.A."/>
            <person name="Tidwell J."/>
            <person name="Bellgard S.E."/>
            <person name="Bellgard M.I."/>
        </authorList>
    </citation>
    <scope>NUCLEOTIDE SEQUENCE</scope>
    <source>
        <tissue evidence="1">Shoot tissue taken approximately 20 cm above the soil surface</tissue>
    </source>
</reference>
<name>A0A0A9AL82_ARUDO</name>
<evidence type="ECO:0000313" key="1">
    <source>
        <dbReference type="EMBL" id="JAD50588.1"/>
    </source>
</evidence>
<reference evidence="1" key="1">
    <citation type="submission" date="2014-09" db="EMBL/GenBank/DDBJ databases">
        <authorList>
            <person name="Magalhaes I.L.F."/>
            <person name="Oliveira U."/>
            <person name="Santos F.R."/>
            <person name="Vidigal T.H.D.A."/>
            <person name="Brescovit A.D."/>
            <person name="Santos A.J."/>
        </authorList>
    </citation>
    <scope>NUCLEOTIDE SEQUENCE</scope>
    <source>
        <tissue evidence="1">Shoot tissue taken approximately 20 cm above the soil surface</tissue>
    </source>
</reference>
<sequence length="32" mass="3574">MSSELSSIKSVSNLIMATIIAIQRTDFKDNIF</sequence>
<protein>
    <submittedName>
        <fullName evidence="1">Uncharacterized protein</fullName>
    </submittedName>
</protein>
<proteinExistence type="predicted"/>
<dbReference type="AlphaFoldDB" id="A0A0A9AL82"/>